<reference evidence="1" key="1">
    <citation type="submission" date="2019-11" db="EMBL/GenBank/DDBJ databases">
        <title>Nori genome reveals adaptations in red seaweeds to the harsh intertidal environment.</title>
        <authorList>
            <person name="Wang D."/>
            <person name="Mao Y."/>
        </authorList>
    </citation>
    <scope>NUCLEOTIDE SEQUENCE</scope>
    <source>
        <tissue evidence="1">Gametophyte</tissue>
    </source>
</reference>
<sequence>MPKPPPPPPPPDASPPPPPEAAGGGSAPNSALPERPGVVAPAPPPPAARRRRHPPRRLHPQALRRLRPCRRPPACAFGRGGARKHASVDPPAPSRASSNERWAITEPLPQSTRASAHTMAAVVSSSASPPWPEVLLENATASRETAMPPHHVRPRPPPPRVLWITVDDHTATAAAWDGEERRRRHGYVEHRRAPISGALRGGHQRRRRVGDPVEGLLLQTHPKRTASRHAAAKEAHPRWRKHHPVAVAAAVAGTTAMAVTAVVIAPPSWPQPTASAAAPPPTPLPRRPRHPFPRGSTSLRTLNLLSTRREWGGSGESGEGEGTASACGQRPAKILDA</sequence>
<comment type="caution">
    <text evidence="1">The sequence shown here is derived from an EMBL/GenBank/DDBJ whole genome shotgun (WGS) entry which is preliminary data.</text>
</comment>
<dbReference type="EMBL" id="CM020620">
    <property type="protein sequence ID" value="KAK1867865.1"/>
    <property type="molecule type" value="Genomic_DNA"/>
</dbReference>
<proteinExistence type="predicted"/>
<gene>
    <name evidence="1" type="ORF">I4F81_010362</name>
</gene>
<accession>A0ACC3CCN9</accession>
<protein>
    <submittedName>
        <fullName evidence="1">Uncharacterized protein</fullName>
    </submittedName>
</protein>
<keyword evidence="2" id="KW-1185">Reference proteome</keyword>
<dbReference type="Proteomes" id="UP000798662">
    <property type="component" value="Chromosome 3"/>
</dbReference>
<evidence type="ECO:0000313" key="2">
    <source>
        <dbReference type="Proteomes" id="UP000798662"/>
    </source>
</evidence>
<name>A0ACC3CCN9_PYRYE</name>
<evidence type="ECO:0000313" key="1">
    <source>
        <dbReference type="EMBL" id="KAK1867865.1"/>
    </source>
</evidence>
<organism evidence="1 2">
    <name type="scientific">Pyropia yezoensis</name>
    <name type="common">Susabi-nori</name>
    <name type="synonym">Porphyra yezoensis</name>
    <dbReference type="NCBI Taxonomy" id="2788"/>
    <lineage>
        <taxon>Eukaryota</taxon>
        <taxon>Rhodophyta</taxon>
        <taxon>Bangiophyceae</taxon>
        <taxon>Bangiales</taxon>
        <taxon>Bangiaceae</taxon>
        <taxon>Pyropia</taxon>
    </lineage>
</organism>